<dbReference type="AlphaFoldDB" id="A0A0F9P7T4"/>
<accession>A0A0F9P7T4</accession>
<organism evidence="1">
    <name type="scientific">marine sediment metagenome</name>
    <dbReference type="NCBI Taxonomy" id="412755"/>
    <lineage>
        <taxon>unclassified sequences</taxon>
        <taxon>metagenomes</taxon>
        <taxon>ecological metagenomes</taxon>
    </lineage>
</organism>
<reference evidence="1" key="1">
    <citation type="journal article" date="2015" name="Nature">
        <title>Complex archaea that bridge the gap between prokaryotes and eukaryotes.</title>
        <authorList>
            <person name="Spang A."/>
            <person name="Saw J.H."/>
            <person name="Jorgensen S.L."/>
            <person name="Zaremba-Niedzwiedzka K."/>
            <person name="Martijn J."/>
            <person name="Lind A.E."/>
            <person name="van Eijk R."/>
            <person name="Schleper C."/>
            <person name="Guy L."/>
            <person name="Ettema T.J."/>
        </authorList>
    </citation>
    <scope>NUCLEOTIDE SEQUENCE</scope>
</reference>
<sequence length="171" mass="19286">MFYKEFKGVAYEAYRLMKQDLIDMAKKELGLSEDDLVVRQLRPEDVIVSGTPQWSKSTDATGGWATGGTGWVNLTNTFSMADNRFVGIYGISDRSTNITQLRIDRSGSRTRHWHIQELIPNCENNIMFVDDPVIIPQNELLTIQGYSLASATEYLRLIGLVVERKGLLVSP</sequence>
<protein>
    <submittedName>
        <fullName evidence="1">Uncharacterized protein</fullName>
    </submittedName>
</protein>
<dbReference type="EMBL" id="LAZR01005794">
    <property type="protein sequence ID" value="KKM97075.1"/>
    <property type="molecule type" value="Genomic_DNA"/>
</dbReference>
<comment type="caution">
    <text evidence="1">The sequence shown here is derived from an EMBL/GenBank/DDBJ whole genome shotgun (WGS) entry which is preliminary data.</text>
</comment>
<name>A0A0F9P7T4_9ZZZZ</name>
<gene>
    <name evidence="1" type="ORF">LCGC14_1171660</name>
</gene>
<proteinExistence type="predicted"/>
<evidence type="ECO:0000313" key="1">
    <source>
        <dbReference type="EMBL" id="KKM97075.1"/>
    </source>
</evidence>